<accession>A0A1W6MM87</accession>
<feature type="transmembrane region" description="Helical" evidence="1">
    <location>
        <begin position="7"/>
        <end position="26"/>
    </location>
</feature>
<dbReference type="AlphaFoldDB" id="A0A1W6MM87"/>
<keyword evidence="1" id="KW-0472">Membrane</keyword>
<feature type="transmembrane region" description="Helical" evidence="1">
    <location>
        <begin position="187"/>
        <end position="207"/>
    </location>
</feature>
<dbReference type="OrthoDB" id="1418407at2"/>
<dbReference type="EMBL" id="CP019344">
    <property type="protein sequence ID" value="ARN78708.1"/>
    <property type="molecule type" value="Genomic_DNA"/>
</dbReference>
<evidence type="ECO:0000259" key="2">
    <source>
        <dbReference type="Pfam" id="PF07786"/>
    </source>
</evidence>
<proteinExistence type="predicted"/>
<dbReference type="InterPro" id="IPR012429">
    <property type="entry name" value="HGSNAT_cat"/>
</dbReference>
<evidence type="ECO:0000313" key="4">
    <source>
        <dbReference type="Proteomes" id="UP000193431"/>
    </source>
</evidence>
<keyword evidence="1" id="KW-1133">Transmembrane helix</keyword>
<evidence type="ECO:0000256" key="1">
    <source>
        <dbReference type="SAM" id="Phobius"/>
    </source>
</evidence>
<feature type="transmembrane region" description="Helical" evidence="1">
    <location>
        <begin position="294"/>
        <end position="314"/>
    </location>
</feature>
<feature type="transmembrane region" description="Helical" evidence="1">
    <location>
        <begin position="88"/>
        <end position="106"/>
    </location>
</feature>
<feature type="transmembrane region" description="Helical" evidence="1">
    <location>
        <begin position="320"/>
        <end position="339"/>
    </location>
</feature>
<feature type="transmembrane region" description="Helical" evidence="1">
    <location>
        <begin position="112"/>
        <end position="133"/>
    </location>
</feature>
<protein>
    <recommendedName>
        <fullName evidence="2">Heparan-alpha-glucosaminide N-acetyltransferase catalytic domain-containing protein</fullName>
    </recommendedName>
</protein>
<feature type="transmembrane region" description="Helical" evidence="1">
    <location>
        <begin position="216"/>
        <end position="233"/>
    </location>
</feature>
<gene>
    <name evidence="3" type="ORF">BST97_12290</name>
</gene>
<organism evidence="3 4">
    <name type="scientific">Nonlabens spongiae</name>
    <dbReference type="NCBI Taxonomy" id="331648"/>
    <lineage>
        <taxon>Bacteria</taxon>
        <taxon>Pseudomonadati</taxon>
        <taxon>Bacteroidota</taxon>
        <taxon>Flavobacteriia</taxon>
        <taxon>Flavobacteriales</taxon>
        <taxon>Flavobacteriaceae</taxon>
        <taxon>Nonlabens</taxon>
    </lineage>
</organism>
<sequence>MKPERLHFIDVIRALAIILMLEGHFIDTLLDPAYRDTGWVYDVWKYVRGMTAPTFFTITGFIFIYLLMKAREKDKDSKRIKKGVKRGLLLIALGYLLRAPFLSWMFGDYNNYFLVTDVLHILGASLLILITIYKLCAKNFTALAAVCLLGWASIFFMEPLYRDFDFSILPLAIANYFTKVNGSVFTLLPWIGYVFFGAALSYLFIVFETQKHFKKLFVVVGGVAALFLIFQSSEVLNDIYLLTDILMFKKMAYFNYLFPRLGNVLLLFTVLYSFNSQINFSLLSQIGQRTLSIYVFHFVLLYGSFTGLGLRQLIGQTLDPWQAAMGAVFFIVLISYVSLNDFGSNHFIYKKWKRWLRVYLYRFNKRLGIN</sequence>
<reference evidence="3 4" key="1">
    <citation type="submission" date="2016-11" db="EMBL/GenBank/DDBJ databases">
        <title>Trade-off between light-utilization and light-protection in marine flavobacteria.</title>
        <authorList>
            <person name="Kumagai Y."/>
        </authorList>
    </citation>
    <scope>NUCLEOTIDE SEQUENCE [LARGE SCALE GENOMIC DNA]</scope>
    <source>
        <strain evidence="3 4">JCM 13191</strain>
    </source>
</reference>
<feature type="domain" description="Heparan-alpha-glucosaminide N-acetyltransferase catalytic" evidence="2">
    <location>
        <begin position="5"/>
        <end position="213"/>
    </location>
</feature>
<keyword evidence="4" id="KW-1185">Reference proteome</keyword>
<dbReference type="Proteomes" id="UP000193431">
    <property type="component" value="Chromosome"/>
</dbReference>
<feature type="transmembrane region" description="Helical" evidence="1">
    <location>
        <begin position="46"/>
        <end position="67"/>
    </location>
</feature>
<keyword evidence="1" id="KW-0812">Transmembrane</keyword>
<feature type="transmembrane region" description="Helical" evidence="1">
    <location>
        <begin position="140"/>
        <end position="157"/>
    </location>
</feature>
<evidence type="ECO:0000313" key="3">
    <source>
        <dbReference type="EMBL" id="ARN78708.1"/>
    </source>
</evidence>
<name>A0A1W6MM87_9FLAO</name>
<feature type="transmembrane region" description="Helical" evidence="1">
    <location>
        <begin position="253"/>
        <end position="274"/>
    </location>
</feature>
<dbReference type="Pfam" id="PF07786">
    <property type="entry name" value="HGSNAT_cat"/>
    <property type="match status" value="1"/>
</dbReference>
<dbReference type="STRING" id="331648.BST97_12290"/>